<dbReference type="InterPro" id="IPR057983">
    <property type="entry name" value="NAA35-like_N"/>
</dbReference>
<comment type="similarity">
    <text evidence="2">Belongs to the MAK10 family.</text>
</comment>
<comment type="caution">
    <text evidence="6">The sequence shown here is derived from an EMBL/GenBank/DDBJ whole genome shotgun (WGS) entry which is preliminary data.</text>
</comment>
<keyword evidence="7" id="KW-1185">Reference proteome</keyword>
<evidence type="ECO:0000256" key="3">
    <source>
        <dbReference type="ARBA" id="ARBA00022490"/>
    </source>
</evidence>
<sequence>MDRMIVDIPEETMPGAGFHFEDVTKVFTDAAAAMESGSFMFMDDLTLHDAMGAFEIGEPRLDSGLIAEEHRTPQFDPMTPMLPQELCWILDRSFSYEMEWHSGNLLSHTVFTLLYIHFLAELDFEYIPPRLLATFDPSRPPELLFLVLKAWVMGLLKCCDLSWRELSKGGVQDVEDWQSEKCDVSLLEGVPVKFVISSLEDASMWLLKTTKFGVLWRNALRARIILRKTILQLMQSDVFANPFEYQSLIDLAREQMMIIRSHPSPEPESSSPAYHAFDPCIARRLKTFVPLRIVPVPSPEDTWKAVDALLDGWQEVSLLAQAHSLATWESAFYDGLLILNKFTFTWTVERFFHETLGIPYDVIVKTVVQHWPSDVSPLPHMERILGLWLNPPRRRRHLAKSLLDWHKLYDALREITTELEKNNLPKNHIVMQLPNVALIWRLSAIREVIFSAFQLELYSLEERPFAYWYAAQVLEEHLSCLDNLLDVVPKDSSAFQEIQFQHQLLTALQAISTATFVSCMSLLTFDRDRMRPAFFRRYKWAFRPEYDTVKTPTVGHPELHRLKNACADVLQDELFSPRGAVEMTQSILTGLVQMGSSGGWANLWATDRLQFLDHLVEACKGLEGLPTSVRDMDSFDVGTLKWDVKVHPWFPFVETKADAA</sequence>
<dbReference type="PANTHER" id="PTHR21373">
    <property type="entry name" value="GLUCOSE REPRESSIBLE PROTEIN MAK10"/>
    <property type="match status" value="1"/>
</dbReference>
<evidence type="ECO:0008006" key="8">
    <source>
        <dbReference type="Google" id="ProtNLM"/>
    </source>
</evidence>
<name>A0A8H5HPZ0_9AGAR</name>
<dbReference type="GO" id="GO:0031417">
    <property type="term" value="C:NatC complex"/>
    <property type="evidence" value="ECO:0007669"/>
    <property type="project" value="InterPro"/>
</dbReference>
<feature type="domain" description="NAA35-like TPR repeats" evidence="5">
    <location>
        <begin position="388"/>
        <end position="480"/>
    </location>
</feature>
<evidence type="ECO:0000256" key="1">
    <source>
        <dbReference type="ARBA" id="ARBA00004496"/>
    </source>
</evidence>
<comment type="subcellular location">
    <subcellularLocation>
        <location evidence="1">Cytoplasm</location>
    </subcellularLocation>
</comment>
<dbReference type="Proteomes" id="UP000565441">
    <property type="component" value="Unassembled WGS sequence"/>
</dbReference>
<feature type="domain" description="NAA35-like N-terminal" evidence="4">
    <location>
        <begin position="40"/>
        <end position="196"/>
    </location>
</feature>
<evidence type="ECO:0000313" key="7">
    <source>
        <dbReference type="Proteomes" id="UP000565441"/>
    </source>
</evidence>
<protein>
    <recommendedName>
        <fullName evidence="8">Mak10-domain-containing protein</fullName>
    </recommendedName>
</protein>
<keyword evidence="3" id="KW-0963">Cytoplasm</keyword>
<evidence type="ECO:0000256" key="2">
    <source>
        <dbReference type="ARBA" id="ARBA00006289"/>
    </source>
</evidence>
<dbReference type="AlphaFoldDB" id="A0A8H5HPZ0"/>
<accession>A0A8H5HPZ0</accession>
<evidence type="ECO:0000313" key="6">
    <source>
        <dbReference type="EMBL" id="KAF5387015.1"/>
    </source>
</evidence>
<dbReference type="InterPro" id="IPR007244">
    <property type="entry name" value="Naa35_N"/>
</dbReference>
<gene>
    <name evidence="6" type="ORF">D9615_002044</name>
</gene>
<proteinExistence type="inferred from homology"/>
<dbReference type="OrthoDB" id="269405at2759"/>
<dbReference type="Pfam" id="PF04112">
    <property type="entry name" value="Mak10"/>
    <property type="match status" value="1"/>
</dbReference>
<dbReference type="Pfam" id="PF25789">
    <property type="entry name" value="TPR_NAA35"/>
    <property type="match status" value="1"/>
</dbReference>
<dbReference type="InterPro" id="IPR057982">
    <property type="entry name" value="TPR_NAA35"/>
</dbReference>
<reference evidence="6 7" key="1">
    <citation type="journal article" date="2020" name="ISME J.">
        <title>Uncovering the hidden diversity of litter-decomposition mechanisms in mushroom-forming fungi.</title>
        <authorList>
            <person name="Floudas D."/>
            <person name="Bentzer J."/>
            <person name="Ahren D."/>
            <person name="Johansson T."/>
            <person name="Persson P."/>
            <person name="Tunlid A."/>
        </authorList>
    </citation>
    <scope>NUCLEOTIDE SEQUENCE [LARGE SCALE GENOMIC DNA]</scope>
    <source>
        <strain evidence="6 7">CBS 661.87</strain>
    </source>
</reference>
<dbReference type="PANTHER" id="PTHR21373:SF0">
    <property type="entry name" value="N-ALPHA-ACETYLTRANSFERASE 35, NATC AUXILIARY SUBUNIT"/>
    <property type="match status" value="1"/>
</dbReference>
<organism evidence="6 7">
    <name type="scientific">Tricholomella constricta</name>
    <dbReference type="NCBI Taxonomy" id="117010"/>
    <lineage>
        <taxon>Eukaryota</taxon>
        <taxon>Fungi</taxon>
        <taxon>Dikarya</taxon>
        <taxon>Basidiomycota</taxon>
        <taxon>Agaricomycotina</taxon>
        <taxon>Agaricomycetes</taxon>
        <taxon>Agaricomycetidae</taxon>
        <taxon>Agaricales</taxon>
        <taxon>Tricholomatineae</taxon>
        <taxon>Lyophyllaceae</taxon>
        <taxon>Tricholomella</taxon>
    </lineage>
</organism>
<dbReference type="EMBL" id="JAACJP010000002">
    <property type="protein sequence ID" value="KAF5387015.1"/>
    <property type="molecule type" value="Genomic_DNA"/>
</dbReference>
<evidence type="ECO:0000259" key="5">
    <source>
        <dbReference type="Pfam" id="PF25789"/>
    </source>
</evidence>
<evidence type="ECO:0000259" key="4">
    <source>
        <dbReference type="Pfam" id="PF04112"/>
    </source>
</evidence>